<protein>
    <recommendedName>
        <fullName evidence="2">DNA polymerase delta subunit 3</fullName>
    </recommendedName>
</protein>
<dbReference type="InterPro" id="IPR019038">
    <property type="entry name" value="POLD3"/>
</dbReference>
<keyword evidence="3" id="KW-0235">DNA replication</keyword>
<evidence type="ECO:0000256" key="3">
    <source>
        <dbReference type="ARBA" id="ARBA00022705"/>
    </source>
</evidence>
<sequence length="447" mass="52635">MNQYYELLNSNVYDKKNIVTYRWLSRKINVNVNQAKEILYEFKASENDKIHCVYCISGQLIKNNELSIELIPEEKLEETKQKFQNYFIHIYSVEAQSLKELDPLIAENYDIINNIDDNLQDYSMIHCDYIHKRERKIEGTSIDDIQNEKPESSINSKFNNSNNSLKDIKKEKNDLLKKISNNKKASKAKDAKASFFEKFKTKSVFEADNDVSNKKQIKKEIKSSMDKFLKDKDTVTSVKKEEEISEEKAEPMKIDVEEPKITKEKKIKMIEEENKNMEVDKEIEEENERLRHLFDDDDLSTPINRPSGNKKIVIDDDDDDDDEEEENEVEDDNYNIISNELEEKPKKLVKSDDPREKGRKRYRVVKSKTYIDDKGYLVTEDVSDWESASDNEETIVQKPKQKSLFDMHNHNKRKNDDTDNDNDKKVKKRKGGTEKTQKSILSFFGKR</sequence>
<dbReference type="PANTHER" id="PTHR17598:SF13">
    <property type="entry name" value="DNA POLYMERASE DELTA SUBUNIT 3"/>
    <property type="match status" value="1"/>
</dbReference>
<dbReference type="Gene3D" id="3.90.1030.20">
    <property type="entry name" value="DNA polymerase delta, p66 (Cdc27) subunit, wHTH domain"/>
    <property type="match status" value="1"/>
</dbReference>
<dbReference type="GO" id="GO:1904161">
    <property type="term" value="P:DNA synthesis involved in UV-damage excision repair"/>
    <property type="evidence" value="ECO:0007669"/>
    <property type="project" value="TreeGrafter"/>
</dbReference>
<feature type="coiled-coil region" evidence="5">
    <location>
        <begin position="158"/>
        <end position="185"/>
    </location>
</feature>
<feature type="compositionally biased region" description="Acidic residues" evidence="6">
    <location>
        <begin position="382"/>
        <end position="393"/>
    </location>
</feature>
<dbReference type="GO" id="GO:0006271">
    <property type="term" value="P:DNA strand elongation involved in DNA replication"/>
    <property type="evidence" value="ECO:0007669"/>
    <property type="project" value="TreeGrafter"/>
</dbReference>
<dbReference type="GO" id="GO:0006297">
    <property type="term" value="P:nucleotide-excision repair, DNA gap filling"/>
    <property type="evidence" value="ECO:0007669"/>
    <property type="project" value="TreeGrafter"/>
</dbReference>
<reference evidence="7 8" key="1">
    <citation type="submission" date="2016-08" db="EMBL/GenBank/DDBJ databases">
        <title>Genomes of anaerobic fungi encode conserved fungal cellulosomes for biomass hydrolysis.</title>
        <authorList>
            <consortium name="DOE Joint Genome Institute"/>
            <person name="Haitjema C.H."/>
            <person name="Gilmore S.P."/>
            <person name="Henske J.K."/>
            <person name="Solomon K.V."/>
            <person name="De Groot R."/>
            <person name="Kuo A."/>
            <person name="Mondo S.J."/>
            <person name="Salamov A.A."/>
            <person name="Labutti K."/>
            <person name="Zhao Z."/>
            <person name="Chiniquy J."/>
            <person name="Barry K."/>
            <person name="Brewer H.M."/>
            <person name="Purvine S.O."/>
            <person name="Wright A.T."/>
            <person name="Boxma B."/>
            <person name="Van Alen T."/>
            <person name="Hackstein J.H."/>
            <person name="Baker S.E."/>
            <person name="Grigoriev I.V."/>
            <person name="O'Malley M.A."/>
        </authorList>
    </citation>
    <scope>NUCLEOTIDE SEQUENCE [LARGE SCALE GENOMIC DNA]</scope>
    <source>
        <strain evidence="8">finn</strain>
    </source>
</reference>
<dbReference type="STRING" id="1754191.A0A1Y1VLW4"/>
<dbReference type="PANTHER" id="PTHR17598">
    <property type="entry name" value="DNA POLYMERASE DELTA SUBUNIT 3"/>
    <property type="match status" value="1"/>
</dbReference>
<gene>
    <name evidence="7" type="ORF">BCR36DRAFT_316082</name>
</gene>
<organism evidence="7 8">
    <name type="scientific">Piromyces finnis</name>
    <dbReference type="NCBI Taxonomy" id="1754191"/>
    <lineage>
        <taxon>Eukaryota</taxon>
        <taxon>Fungi</taxon>
        <taxon>Fungi incertae sedis</taxon>
        <taxon>Chytridiomycota</taxon>
        <taxon>Chytridiomycota incertae sedis</taxon>
        <taxon>Neocallimastigomycetes</taxon>
        <taxon>Neocallimastigales</taxon>
        <taxon>Neocallimastigaceae</taxon>
        <taxon>Piromyces</taxon>
    </lineage>
</organism>
<name>A0A1Y1VLW4_9FUNG</name>
<proteinExistence type="predicted"/>
<evidence type="ECO:0000313" key="8">
    <source>
        <dbReference type="Proteomes" id="UP000193719"/>
    </source>
</evidence>
<dbReference type="AlphaFoldDB" id="A0A1Y1VLW4"/>
<evidence type="ECO:0000256" key="4">
    <source>
        <dbReference type="ARBA" id="ARBA00023242"/>
    </source>
</evidence>
<keyword evidence="8" id="KW-1185">Reference proteome</keyword>
<dbReference type="EMBL" id="MCFH01000002">
    <property type="protein sequence ID" value="ORX59926.1"/>
    <property type="molecule type" value="Genomic_DNA"/>
</dbReference>
<dbReference type="FunFam" id="3.90.1030.20:FF:000002">
    <property type="entry name" value="DNA polymerase delta subunit"/>
    <property type="match status" value="1"/>
</dbReference>
<accession>A0A1Y1VLW4</accession>
<dbReference type="Proteomes" id="UP000193719">
    <property type="component" value="Unassembled WGS sequence"/>
</dbReference>
<feature type="region of interest" description="Disordered" evidence="6">
    <location>
        <begin position="382"/>
        <end position="447"/>
    </location>
</feature>
<dbReference type="GO" id="GO:0043625">
    <property type="term" value="C:delta DNA polymerase complex"/>
    <property type="evidence" value="ECO:0007669"/>
    <property type="project" value="InterPro"/>
</dbReference>
<feature type="region of interest" description="Disordered" evidence="6">
    <location>
        <begin position="291"/>
        <end position="361"/>
    </location>
</feature>
<comment type="subcellular location">
    <subcellularLocation>
        <location evidence="1">Nucleus</location>
    </subcellularLocation>
</comment>
<dbReference type="Pfam" id="PF09507">
    <property type="entry name" value="CDC27"/>
    <property type="match status" value="1"/>
</dbReference>
<reference evidence="7 8" key="2">
    <citation type="submission" date="2016-08" db="EMBL/GenBank/DDBJ databases">
        <title>Pervasive Adenine N6-methylation of Active Genes in Fungi.</title>
        <authorList>
            <consortium name="DOE Joint Genome Institute"/>
            <person name="Mondo S.J."/>
            <person name="Dannebaum R.O."/>
            <person name="Kuo R.C."/>
            <person name="Labutti K."/>
            <person name="Haridas S."/>
            <person name="Kuo A."/>
            <person name="Salamov A."/>
            <person name="Ahrendt S.R."/>
            <person name="Lipzen A."/>
            <person name="Sullivan W."/>
            <person name="Andreopoulos W.B."/>
            <person name="Clum A."/>
            <person name="Lindquist E."/>
            <person name="Daum C."/>
            <person name="Ramamoorthy G.K."/>
            <person name="Gryganskyi A."/>
            <person name="Culley D."/>
            <person name="Magnuson J.K."/>
            <person name="James T.Y."/>
            <person name="O'Malley M.A."/>
            <person name="Stajich J.E."/>
            <person name="Spatafora J.W."/>
            <person name="Visel A."/>
            <person name="Grigoriev I.V."/>
        </authorList>
    </citation>
    <scope>NUCLEOTIDE SEQUENCE [LARGE SCALE GENOMIC DNA]</scope>
    <source>
        <strain evidence="8">finn</strain>
    </source>
</reference>
<keyword evidence="5" id="KW-0175">Coiled coil</keyword>
<feature type="region of interest" description="Disordered" evidence="6">
    <location>
        <begin position="237"/>
        <end position="257"/>
    </location>
</feature>
<evidence type="ECO:0000256" key="2">
    <source>
        <dbReference type="ARBA" id="ARBA00017589"/>
    </source>
</evidence>
<comment type="caution">
    <text evidence="7">The sequence shown here is derived from an EMBL/GenBank/DDBJ whole genome shotgun (WGS) entry which is preliminary data.</text>
</comment>
<feature type="compositionally biased region" description="Acidic residues" evidence="6">
    <location>
        <begin position="315"/>
        <end position="333"/>
    </location>
</feature>
<feature type="compositionally biased region" description="Basic and acidic residues" evidence="6">
    <location>
        <begin position="341"/>
        <end position="356"/>
    </location>
</feature>
<evidence type="ECO:0000313" key="7">
    <source>
        <dbReference type="EMBL" id="ORX59926.1"/>
    </source>
</evidence>
<dbReference type="GO" id="GO:0003887">
    <property type="term" value="F:DNA-directed DNA polymerase activity"/>
    <property type="evidence" value="ECO:0007669"/>
    <property type="project" value="TreeGrafter"/>
</dbReference>
<feature type="compositionally biased region" description="Basic and acidic residues" evidence="6">
    <location>
        <begin position="403"/>
        <end position="424"/>
    </location>
</feature>
<evidence type="ECO:0000256" key="6">
    <source>
        <dbReference type="SAM" id="MobiDB-lite"/>
    </source>
</evidence>
<dbReference type="OrthoDB" id="514823at2759"/>
<dbReference type="InterPro" id="IPR041913">
    <property type="entry name" value="POLD3_sf"/>
</dbReference>
<evidence type="ECO:0000256" key="1">
    <source>
        <dbReference type="ARBA" id="ARBA00004123"/>
    </source>
</evidence>
<evidence type="ECO:0000256" key="5">
    <source>
        <dbReference type="SAM" id="Coils"/>
    </source>
</evidence>
<keyword evidence="4" id="KW-0539">Nucleus</keyword>